<evidence type="ECO:0000313" key="1">
    <source>
        <dbReference type="EMBL" id="GAA3916126.1"/>
    </source>
</evidence>
<gene>
    <name evidence="1" type="ORF">GCM10022277_08510</name>
</gene>
<accession>A0ABP7M6B8</accession>
<organism evidence="1 2">
    <name type="scientific">Litoribacillus peritrichatus</name>
    <dbReference type="NCBI Taxonomy" id="718191"/>
    <lineage>
        <taxon>Bacteria</taxon>
        <taxon>Pseudomonadati</taxon>
        <taxon>Pseudomonadota</taxon>
        <taxon>Gammaproteobacteria</taxon>
        <taxon>Oceanospirillales</taxon>
        <taxon>Oceanospirillaceae</taxon>
        <taxon>Litoribacillus</taxon>
    </lineage>
</organism>
<sequence>MKNLFLIIMLLTLGCSHLEQPSSALKVSNIELLPSSEPEHYLAWERNGNIIWLDEDLRLLNSKKLDVYSLQQILLLTDGLLLITEVLENDEITEELIKLSFSGDELNRWSKLPDSITTLSTQQNTIRFIGFMGDEYQLTDKGVIATGNTFHQQAAVITIDATASIVCKNKNADQAAQCSRKGSKPWTKEGLWGGAPILCSDYLVEDTFHQTNNNTDNWKYAIRDVSTGKIINVIKAPNVSFTRCLNNQLVTIGETINTYSLPSAEPTSSQKCAGSSALDAIITDNKNLVCISDSGELKKQQLNIN</sequence>
<dbReference type="Proteomes" id="UP001501565">
    <property type="component" value="Unassembled WGS sequence"/>
</dbReference>
<dbReference type="RefSeq" id="WP_344795826.1">
    <property type="nucleotide sequence ID" value="NZ_BAABBN010000004.1"/>
</dbReference>
<evidence type="ECO:0000313" key="2">
    <source>
        <dbReference type="Proteomes" id="UP001501565"/>
    </source>
</evidence>
<proteinExistence type="predicted"/>
<dbReference type="EMBL" id="BAABBN010000004">
    <property type="protein sequence ID" value="GAA3916126.1"/>
    <property type="molecule type" value="Genomic_DNA"/>
</dbReference>
<keyword evidence="2" id="KW-1185">Reference proteome</keyword>
<evidence type="ECO:0008006" key="3">
    <source>
        <dbReference type="Google" id="ProtNLM"/>
    </source>
</evidence>
<dbReference type="PROSITE" id="PS51257">
    <property type="entry name" value="PROKAR_LIPOPROTEIN"/>
    <property type="match status" value="1"/>
</dbReference>
<reference evidence="2" key="1">
    <citation type="journal article" date="2019" name="Int. J. Syst. Evol. Microbiol.">
        <title>The Global Catalogue of Microorganisms (GCM) 10K type strain sequencing project: providing services to taxonomists for standard genome sequencing and annotation.</title>
        <authorList>
            <consortium name="The Broad Institute Genomics Platform"/>
            <consortium name="The Broad Institute Genome Sequencing Center for Infectious Disease"/>
            <person name="Wu L."/>
            <person name="Ma J."/>
        </authorList>
    </citation>
    <scope>NUCLEOTIDE SEQUENCE [LARGE SCALE GENOMIC DNA]</scope>
    <source>
        <strain evidence="2">JCM 17551</strain>
    </source>
</reference>
<name>A0ABP7M6B8_9GAMM</name>
<protein>
    <recommendedName>
        <fullName evidence="3">Lipoprotein</fullName>
    </recommendedName>
</protein>
<comment type="caution">
    <text evidence="1">The sequence shown here is derived from an EMBL/GenBank/DDBJ whole genome shotgun (WGS) entry which is preliminary data.</text>
</comment>